<dbReference type="EMBL" id="JACXVP010000006">
    <property type="protein sequence ID" value="KAG5599695.1"/>
    <property type="molecule type" value="Genomic_DNA"/>
</dbReference>
<comment type="caution">
    <text evidence="1">The sequence shown here is derived from an EMBL/GenBank/DDBJ whole genome shotgun (WGS) entry which is preliminary data.</text>
</comment>
<keyword evidence="2" id="KW-1185">Reference proteome</keyword>
<evidence type="ECO:0000313" key="2">
    <source>
        <dbReference type="Proteomes" id="UP000824120"/>
    </source>
</evidence>
<organism evidence="1 2">
    <name type="scientific">Solanum commersonii</name>
    <name type="common">Commerson's wild potato</name>
    <name type="synonym">Commerson's nightshade</name>
    <dbReference type="NCBI Taxonomy" id="4109"/>
    <lineage>
        <taxon>Eukaryota</taxon>
        <taxon>Viridiplantae</taxon>
        <taxon>Streptophyta</taxon>
        <taxon>Embryophyta</taxon>
        <taxon>Tracheophyta</taxon>
        <taxon>Spermatophyta</taxon>
        <taxon>Magnoliopsida</taxon>
        <taxon>eudicotyledons</taxon>
        <taxon>Gunneridae</taxon>
        <taxon>Pentapetalae</taxon>
        <taxon>asterids</taxon>
        <taxon>lamiids</taxon>
        <taxon>Solanales</taxon>
        <taxon>Solanaceae</taxon>
        <taxon>Solanoideae</taxon>
        <taxon>Solaneae</taxon>
        <taxon>Solanum</taxon>
    </lineage>
</organism>
<reference evidence="1 2" key="1">
    <citation type="submission" date="2020-09" db="EMBL/GenBank/DDBJ databases">
        <title>De no assembly of potato wild relative species, Solanum commersonii.</title>
        <authorList>
            <person name="Cho K."/>
        </authorList>
    </citation>
    <scope>NUCLEOTIDE SEQUENCE [LARGE SCALE GENOMIC DNA]</scope>
    <source>
        <strain evidence="1">LZ3.2</strain>
        <tissue evidence="1">Leaf</tissue>
    </source>
</reference>
<dbReference type="AlphaFoldDB" id="A0A9J5YIS7"/>
<evidence type="ECO:0000313" key="1">
    <source>
        <dbReference type="EMBL" id="KAG5599695.1"/>
    </source>
</evidence>
<sequence length="139" mass="15541">MSYLLTVVPPQPNSPPNNVFCLDRPVKRVLGPKILRVHTSFEVDVRLPGKAPKGTVPSLSPILYAPNRSHYKSNSSSLPTTNNFRTGTPCPALRANRLPKVKYQFCQLPMPTLFHRPKLIHISRGPKHERCKQATPNIG</sequence>
<dbReference type="Proteomes" id="UP000824120">
    <property type="component" value="Chromosome 6"/>
</dbReference>
<protein>
    <submittedName>
        <fullName evidence="1">Uncharacterized protein</fullName>
    </submittedName>
</protein>
<gene>
    <name evidence="1" type="ORF">H5410_031065</name>
</gene>
<name>A0A9J5YIS7_SOLCO</name>
<proteinExistence type="predicted"/>
<accession>A0A9J5YIS7</accession>